<keyword evidence="1" id="KW-0325">Glycoprotein</keyword>
<proteinExistence type="predicted"/>
<evidence type="ECO:0000313" key="4">
    <source>
        <dbReference type="Proteomes" id="UP000538472"/>
    </source>
</evidence>
<dbReference type="Gene3D" id="2.60.40.60">
    <property type="entry name" value="Cadherins"/>
    <property type="match status" value="1"/>
</dbReference>
<protein>
    <submittedName>
        <fullName evidence="3">PCDG7 protein</fullName>
    </submittedName>
</protein>
<evidence type="ECO:0000259" key="2">
    <source>
        <dbReference type="Pfam" id="PF08266"/>
    </source>
</evidence>
<gene>
    <name evidence="3" type="primary">Pcdhga7</name>
    <name evidence="3" type="ORF">NYCBRA_R15407</name>
</gene>
<evidence type="ECO:0000313" key="3">
    <source>
        <dbReference type="EMBL" id="NXF42069.1"/>
    </source>
</evidence>
<dbReference type="Proteomes" id="UP000538472">
    <property type="component" value="Unassembled WGS sequence"/>
</dbReference>
<dbReference type="AlphaFoldDB" id="A0A7K8TII1"/>
<name>A0A7K8TII1_9AVES</name>
<dbReference type="InterPro" id="IPR013164">
    <property type="entry name" value="Cadherin_N"/>
</dbReference>
<sequence>VAKDLRLDLPALHRRDARVFDTGRTQYFLLDLQNGHLSVKERVDREEICAAAAKCLLNFEILVKNPM</sequence>
<evidence type="ECO:0000256" key="1">
    <source>
        <dbReference type="ARBA" id="ARBA00023180"/>
    </source>
</evidence>
<feature type="non-terminal residue" evidence="3">
    <location>
        <position position="1"/>
    </location>
</feature>
<comment type="caution">
    <text evidence="3">The sequence shown here is derived from an EMBL/GenBank/DDBJ whole genome shotgun (WGS) entry which is preliminary data.</text>
</comment>
<feature type="domain" description="Cadherin N-terminal" evidence="2">
    <location>
        <begin position="1"/>
        <end position="65"/>
    </location>
</feature>
<accession>A0A7K8TII1</accession>
<feature type="non-terminal residue" evidence="3">
    <location>
        <position position="67"/>
    </location>
</feature>
<reference evidence="3 4" key="1">
    <citation type="submission" date="2019-09" db="EMBL/GenBank/DDBJ databases">
        <title>Bird 10,000 Genomes (B10K) Project - Family phase.</title>
        <authorList>
            <person name="Zhang G."/>
        </authorList>
    </citation>
    <scope>NUCLEOTIDE SEQUENCE [LARGE SCALE GENOMIC DNA]</scope>
    <source>
        <strain evidence="3">B10K-CU-031-10</strain>
        <tissue evidence="3">Muscle</tissue>
    </source>
</reference>
<dbReference type="Pfam" id="PF08266">
    <property type="entry name" value="Cadherin_2"/>
    <property type="match status" value="1"/>
</dbReference>
<keyword evidence="4" id="KW-1185">Reference proteome</keyword>
<organism evidence="3 4">
    <name type="scientific">Nyctibius bracteatus</name>
    <name type="common">Rufous potoo</name>
    <dbReference type="NCBI Taxonomy" id="48426"/>
    <lineage>
        <taxon>Eukaryota</taxon>
        <taxon>Metazoa</taxon>
        <taxon>Chordata</taxon>
        <taxon>Craniata</taxon>
        <taxon>Vertebrata</taxon>
        <taxon>Euteleostomi</taxon>
        <taxon>Archelosauria</taxon>
        <taxon>Archosauria</taxon>
        <taxon>Dinosauria</taxon>
        <taxon>Saurischia</taxon>
        <taxon>Theropoda</taxon>
        <taxon>Coelurosauria</taxon>
        <taxon>Aves</taxon>
        <taxon>Neognathae</taxon>
        <taxon>Neoaves</taxon>
        <taxon>Strisores</taxon>
        <taxon>Caprimulgiformes</taxon>
        <taxon>Nyctibiidae</taxon>
        <taxon>Nyctibius</taxon>
    </lineage>
</organism>
<dbReference type="EMBL" id="VWZB01007008">
    <property type="protein sequence ID" value="NXF42069.1"/>
    <property type="molecule type" value="Genomic_DNA"/>
</dbReference>